<evidence type="ECO:0000256" key="10">
    <source>
        <dbReference type="ARBA" id="ARBA00022827"/>
    </source>
</evidence>
<accession>A0A4U8TNK7</accession>
<evidence type="ECO:0000256" key="9">
    <source>
        <dbReference type="ARBA" id="ARBA00022630"/>
    </source>
</evidence>
<evidence type="ECO:0000313" key="22">
    <source>
        <dbReference type="Proteomes" id="UP000029707"/>
    </source>
</evidence>
<dbReference type="InterPro" id="IPR011601">
    <property type="entry name" value="MurB_C"/>
</dbReference>
<comment type="function">
    <text evidence="2 19">Cell wall formation.</text>
</comment>
<dbReference type="GO" id="GO:0071555">
    <property type="term" value="P:cell wall organization"/>
    <property type="evidence" value="ECO:0007669"/>
    <property type="project" value="UniProtKB-KW"/>
</dbReference>
<keyword evidence="13 19" id="KW-0573">Peptidoglycan synthesis</keyword>
<dbReference type="RefSeq" id="WP_034360584.1">
    <property type="nucleotide sequence ID" value="NZ_CAJUDB010000002.1"/>
</dbReference>
<dbReference type="PANTHER" id="PTHR21071:SF4">
    <property type="entry name" value="UDP-N-ACETYLENOLPYRUVOYLGLUCOSAMINE REDUCTASE"/>
    <property type="match status" value="1"/>
</dbReference>
<evidence type="ECO:0000256" key="6">
    <source>
        <dbReference type="ARBA" id="ARBA00015188"/>
    </source>
</evidence>
<keyword evidence="22" id="KW-1185">Reference proteome</keyword>
<keyword evidence="8 19" id="KW-0132">Cell division</keyword>
<keyword evidence="15 19" id="KW-0131">Cell cycle</keyword>
<keyword evidence="12 19" id="KW-0133">Cell shape</keyword>
<protein>
    <recommendedName>
        <fullName evidence="6 19">UDP-N-acetylenolpyruvoylglucosamine reductase</fullName>
        <ecNumber evidence="5 19">1.3.1.98</ecNumber>
    </recommendedName>
    <alternativeName>
        <fullName evidence="17 19">UDP-N-acetylmuramate dehydrogenase</fullName>
    </alternativeName>
</protein>
<comment type="similarity">
    <text evidence="19">Belongs to the MurB family.</text>
</comment>
<evidence type="ECO:0000256" key="11">
    <source>
        <dbReference type="ARBA" id="ARBA00022857"/>
    </source>
</evidence>
<evidence type="ECO:0000259" key="20">
    <source>
        <dbReference type="Pfam" id="PF02873"/>
    </source>
</evidence>
<keyword evidence="16 19" id="KW-0961">Cell wall biogenesis/degradation</keyword>
<evidence type="ECO:0000256" key="13">
    <source>
        <dbReference type="ARBA" id="ARBA00022984"/>
    </source>
</evidence>
<organism evidence="21 22">
    <name type="scientific">Helicobacter japonicus</name>
    <dbReference type="NCBI Taxonomy" id="425400"/>
    <lineage>
        <taxon>Bacteria</taxon>
        <taxon>Pseudomonadati</taxon>
        <taxon>Campylobacterota</taxon>
        <taxon>Epsilonproteobacteria</taxon>
        <taxon>Campylobacterales</taxon>
        <taxon>Helicobacteraceae</taxon>
        <taxon>Helicobacter</taxon>
    </lineage>
</organism>
<reference evidence="21 22" key="1">
    <citation type="journal article" date="2014" name="Genome Announc.">
        <title>Draft genome sequences of eight enterohepatic helicobacter species isolated from both laboratory and wild rodents.</title>
        <authorList>
            <person name="Sheh A."/>
            <person name="Shen Z."/>
            <person name="Fox J.G."/>
        </authorList>
    </citation>
    <scope>NUCLEOTIDE SEQUENCE [LARGE SCALE GENOMIC DNA]</scope>
    <source>
        <strain evidence="21 22">MIT 01-6451</strain>
    </source>
</reference>
<dbReference type="STRING" id="425400.LS65_00965"/>
<dbReference type="GO" id="GO:0005829">
    <property type="term" value="C:cytosol"/>
    <property type="evidence" value="ECO:0007669"/>
    <property type="project" value="TreeGrafter"/>
</dbReference>
<dbReference type="GO" id="GO:0051301">
    <property type="term" value="P:cell division"/>
    <property type="evidence" value="ECO:0007669"/>
    <property type="project" value="UniProtKB-KW"/>
</dbReference>
<evidence type="ECO:0000256" key="4">
    <source>
        <dbReference type="ARBA" id="ARBA00004752"/>
    </source>
</evidence>
<evidence type="ECO:0000256" key="16">
    <source>
        <dbReference type="ARBA" id="ARBA00023316"/>
    </source>
</evidence>
<name>A0A4U8TNK7_9HELI</name>
<keyword evidence="7 19" id="KW-0963">Cytoplasm</keyword>
<dbReference type="InterPro" id="IPR003170">
    <property type="entry name" value="MurB"/>
</dbReference>
<dbReference type="SUPFAM" id="SSF56194">
    <property type="entry name" value="Uridine diphospho-N-Acetylenolpyruvylglucosamine reductase, MurB, C-terminal domain"/>
    <property type="match status" value="1"/>
</dbReference>
<keyword evidence="9 19" id="KW-0285">Flavoprotein</keyword>
<dbReference type="SUPFAM" id="SSF56176">
    <property type="entry name" value="FAD-binding/transporter-associated domain-like"/>
    <property type="match status" value="1"/>
</dbReference>
<comment type="pathway">
    <text evidence="4 19">Cell wall biogenesis; peptidoglycan biosynthesis.</text>
</comment>
<feature type="active site" evidence="19">
    <location>
        <position position="146"/>
    </location>
</feature>
<evidence type="ECO:0000256" key="18">
    <source>
        <dbReference type="ARBA" id="ARBA00048914"/>
    </source>
</evidence>
<evidence type="ECO:0000256" key="12">
    <source>
        <dbReference type="ARBA" id="ARBA00022960"/>
    </source>
</evidence>
<sequence length="263" mass="28992">MQTKIINFAQYSSLKIGTPLEVALIQTPQDALFALSQNMRIIGKANNLLVSPATKKLAMLDKNFAYLKDCGNYIEIGGAYSSGRIFSYFKSHNLAGAEFLQALPGSLGGLVKMNAGMKSYEIKQLLQAVNVNGEWQDVSHFPMNYRDSGIEGVILAARFYKRKGFNDTLQADFIALRKNHPKEPSCGSCFKNPKGDFAGRLLESVGLKGYCINDAAFSEKHANFLINKGKATFEDALSLITLAKKRVFEVSGIDLECEVQILQ</sequence>
<dbReference type="Gene3D" id="3.30.465.10">
    <property type="match status" value="1"/>
</dbReference>
<keyword evidence="10 19" id="KW-0274">FAD</keyword>
<dbReference type="InterPro" id="IPR036318">
    <property type="entry name" value="FAD-bd_PCMH-like_sf"/>
</dbReference>
<comment type="catalytic activity">
    <reaction evidence="18 19">
        <text>UDP-N-acetyl-alpha-D-muramate + NADP(+) = UDP-N-acetyl-3-O-(1-carboxyvinyl)-alpha-D-glucosamine + NADPH + H(+)</text>
        <dbReference type="Rhea" id="RHEA:12248"/>
        <dbReference type="ChEBI" id="CHEBI:15378"/>
        <dbReference type="ChEBI" id="CHEBI:57783"/>
        <dbReference type="ChEBI" id="CHEBI:58349"/>
        <dbReference type="ChEBI" id="CHEBI:68483"/>
        <dbReference type="ChEBI" id="CHEBI:70757"/>
        <dbReference type="EC" id="1.3.1.98"/>
    </reaction>
</comment>
<evidence type="ECO:0000313" key="21">
    <source>
        <dbReference type="EMBL" id="TLE02181.1"/>
    </source>
</evidence>
<dbReference type="UniPathway" id="UPA00219"/>
<dbReference type="InterPro" id="IPR016169">
    <property type="entry name" value="FAD-bd_PCMH_sub2"/>
</dbReference>
<evidence type="ECO:0000256" key="17">
    <source>
        <dbReference type="ARBA" id="ARBA00031026"/>
    </source>
</evidence>
<evidence type="ECO:0000256" key="14">
    <source>
        <dbReference type="ARBA" id="ARBA00023002"/>
    </source>
</evidence>
<dbReference type="GO" id="GO:0008360">
    <property type="term" value="P:regulation of cell shape"/>
    <property type="evidence" value="ECO:0007669"/>
    <property type="project" value="UniProtKB-KW"/>
</dbReference>
<comment type="caution">
    <text evidence="21">The sequence shown here is derived from an EMBL/GenBank/DDBJ whole genome shotgun (WGS) entry which is preliminary data.</text>
</comment>
<evidence type="ECO:0000256" key="19">
    <source>
        <dbReference type="HAMAP-Rule" id="MF_00037"/>
    </source>
</evidence>
<proteinExistence type="inferred from homology"/>
<dbReference type="OrthoDB" id="9804753at2"/>
<evidence type="ECO:0000256" key="15">
    <source>
        <dbReference type="ARBA" id="ARBA00023306"/>
    </source>
</evidence>
<dbReference type="EC" id="1.3.1.98" evidence="5 19"/>
<dbReference type="Gene3D" id="3.90.78.10">
    <property type="entry name" value="UDP-N-acetylenolpyruvoylglucosamine reductase, C-terminal domain"/>
    <property type="match status" value="1"/>
</dbReference>
<dbReference type="EMBL" id="JRMQ02000003">
    <property type="protein sequence ID" value="TLE02181.1"/>
    <property type="molecule type" value="Genomic_DNA"/>
</dbReference>
<evidence type="ECO:0000256" key="8">
    <source>
        <dbReference type="ARBA" id="ARBA00022618"/>
    </source>
</evidence>
<evidence type="ECO:0000256" key="5">
    <source>
        <dbReference type="ARBA" id="ARBA00012518"/>
    </source>
</evidence>
<dbReference type="NCBIfam" id="TIGR00179">
    <property type="entry name" value="murB"/>
    <property type="match status" value="1"/>
</dbReference>
<evidence type="ECO:0000256" key="1">
    <source>
        <dbReference type="ARBA" id="ARBA00001974"/>
    </source>
</evidence>
<dbReference type="GO" id="GO:0050660">
    <property type="term" value="F:flavin adenine dinucleotide binding"/>
    <property type="evidence" value="ECO:0007669"/>
    <property type="project" value="InterPro"/>
</dbReference>
<keyword evidence="14 19" id="KW-0560">Oxidoreductase</keyword>
<dbReference type="PANTHER" id="PTHR21071">
    <property type="entry name" value="UDP-N-ACETYLENOLPYRUVOYLGLUCOSAMINE REDUCTASE"/>
    <property type="match status" value="1"/>
</dbReference>
<evidence type="ECO:0000256" key="7">
    <source>
        <dbReference type="ARBA" id="ARBA00022490"/>
    </source>
</evidence>
<dbReference type="NCBIfam" id="NF010479">
    <property type="entry name" value="PRK13904.1"/>
    <property type="match status" value="1"/>
</dbReference>
<comment type="cofactor">
    <cofactor evidence="1 19">
        <name>FAD</name>
        <dbReference type="ChEBI" id="CHEBI:57692"/>
    </cofactor>
</comment>
<feature type="domain" description="UDP-N-acetylenolpyruvoylglucosamine reductase C-terminal" evidence="20">
    <location>
        <begin position="177"/>
        <end position="262"/>
    </location>
</feature>
<feature type="active site" description="Proton donor" evidence="19">
    <location>
        <position position="188"/>
    </location>
</feature>
<evidence type="ECO:0000256" key="3">
    <source>
        <dbReference type="ARBA" id="ARBA00004496"/>
    </source>
</evidence>
<keyword evidence="11 19" id="KW-0521">NADP</keyword>
<dbReference type="Pfam" id="PF02873">
    <property type="entry name" value="MurB_C"/>
    <property type="match status" value="1"/>
</dbReference>
<evidence type="ECO:0000256" key="2">
    <source>
        <dbReference type="ARBA" id="ARBA00003921"/>
    </source>
</evidence>
<dbReference type="GO" id="GO:0009252">
    <property type="term" value="P:peptidoglycan biosynthetic process"/>
    <property type="evidence" value="ECO:0007669"/>
    <property type="project" value="UniProtKB-UniRule"/>
</dbReference>
<dbReference type="Proteomes" id="UP000029707">
    <property type="component" value="Unassembled WGS sequence"/>
</dbReference>
<dbReference type="AlphaFoldDB" id="A0A4U8TNK7"/>
<dbReference type="GO" id="GO:0008762">
    <property type="term" value="F:UDP-N-acetylmuramate dehydrogenase activity"/>
    <property type="evidence" value="ECO:0007669"/>
    <property type="project" value="UniProtKB-UniRule"/>
</dbReference>
<dbReference type="InterPro" id="IPR036635">
    <property type="entry name" value="MurB_C_sf"/>
</dbReference>
<dbReference type="HAMAP" id="MF_00037">
    <property type="entry name" value="MurB"/>
    <property type="match status" value="1"/>
</dbReference>
<feature type="active site" evidence="19">
    <location>
        <position position="258"/>
    </location>
</feature>
<comment type="subcellular location">
    <subcellularLocation>
        <location evidence="3 19">Cytoplasm</location>
    </subcellularLocation>
</comment>
<gene>
    <name evidence="19" type="primary">murB</name>
    <name evidence="21" type="ORF">LS65_003300</name>
</gene>